<evidence type="ECO:0008006" key="3">
    <source>
        <dbReference type="Google" id="ProtNLM"/>
    </source>
</evidence>
<proteinExistence type="predicted"/>
<evidence type="ECO:0000313" key="2">
    <source>
        <dbReference type="Proteomes" id="UP000203816"/>
    </source>
</evidence>
<dbReference type="GeneID" id="29059397"/>
<dbReference type="RefSeq" id="YP_009280087.1">
    <property type="nucleotide sequence ID" value="NC_031020.1"/>
</dbReference>
<organism evidence="1 2">
    <name type="scientific">Morganella phage vB_MmoM_MP1</name>
    <dbReference type="NCBI Taxonomy" id="1852628"/>
    <lineage>
        <taxon>Viruses</taxon>
        <taxon>Duplodnaviria</taxon>
        <taxon>Heunggongvirae</taxon>
        <taxon>Uroviricota</taxon>
        <taxon>Caudoviricetes</taxon>
        <taxon>Pantevenvirales</taxon>
        <taxon>Straboviridae</taxon>
        <taxon>Gualtarvirus</taxon>
        <taxon>Gualtarvirus mp1</taxon>
    </lineage>
</organism>
<accession>A0A192YAM8</accession>
<dbReference type="KEGG" id="vg:29059397"/>
<sequence length="116" mass="13299">MQKLIYPIIFVLAISTVLLYKSLETTNQALETTQEKLVLVQNKFDSYKADIDKQIVQLQEYDTKQNKTSVETNKKINKLEKDSKRIEPVKAKPGLVGKMITKSFNTFTQEVSEATK</sequence>
<dbReference type="EMBL" id="KX078569">
    <property type="protein sequence ID" value="ANM46548.1"/>
    <property type="molecule type" value="Genomic_DNA"/>
</dbReference>
<evidence type="ECO:0000313" key="1">
    <source>
        <dbReference type="EMBL" id="ANM46548.1"/>
    </source>
</evidence>
<name>A0A192YAM8_9CAUD</name>
<gene>
    <name evidence="1" type="ORF">MP1_gp0229</name>
</gene>
<dbReference type="Proteomes" id="UP000203816">
    <property type="component" value="Segment"/>
</dbReference>
<dbReference type="OrthoDB" id="18018at10239"/>
<protein>
    <recommendedName>
        <fullName evidence="3">Spanin Rz</fullName>
    </recommendedName>
</protein>
<reference evidence="1 2" key="1">
    <citation type="submission" date="2016-04" db="EMBL/GenBank/DDBJ databases">
        <title>Comparative genomics of Morganella phages MP1 and MP2 define new clades among the T4 and T7-like Viruses.</title>
        <authorList>
            <person name="Pinto G."/>
            <person name="Oliveira A."/>
            <person name="Malgorzata L."/>
            <person name="Kropinski A."/>
            <person name="Azeredo J."/>
        </authorList>
    </citation>
    <scope>NUCLEOTIDE SEQUENCE [LARGE SCALE GENOMIC DNA]</scope>
</reference>
<keyword evidence="2" id="KW-1185">Reference proteome</keyword>